<dbReference type="EMBL" id="CACRUV010000020">
    <property type="protein sequence ID" value="VYU24711.1"/>
    <property type="molecule type" value="Genomic_DNA"/>
</dbReference>
<proteinExistence type="predicted"/>
<accession>A0A6N3DD61</accession>
<protein>
    <submittedName>
        <fullName evidence="1">Uncharacterized protein</fullName>
    </submittedName>
</protein>
<dbReference type="AlphaFoldDB" id="A0A6N3DD61"/>
<sequence>MKYSDNQMLLEYVKGRVIFCFYIFEDKWVV</sequence>
<reference evidence="1" key="1">
    <citation type="submission" date="2019-11" db="EMBL/GenBank/DDBJ databases">
        <authorList>
            <person name="Feng L."/>
        </authorList>
    </citation>
    <scope>NUCLEOTIDE SEQUENCE</scope>
    <source>
        <strain evidence="1">PmerdaeLFYP103</strain>
    </source>
</reference>
<organism evidence="1">
    <name type="scientific">Parabacteroides merdae</name>
    <dbReference type="NCBI Taxonomy" id="46503"/>
    <lineage>
        <taxon>Bacteria</taxon>
        <taxon>Pseudomonadati</taxon>
        <taxon>Bacteroidota</taxon>
        <taxon>Bacteroidia</taxon>
        <taxon>Bacteroidales</taxon>
        <taxon>Tannerellaceae</taxon>
        <taxon>Parabacteroides</taxon>
    </lineage>
</organism>
<evidence type="ECO:0000313" key="1">
    <source>
        <dbReference type="EMBL" id="VYU24711.1"/>
    </source>
</evidence>
<gene>
    <name evidence="1" type="ORF">PMLFYP103_01582</name>
</gene>
<name>A0A6N3DD61_9BACT</name>